<name>A0A9D7SWT9_9BACT</name>
<evidence type="ECO:0000313" key="2">
    <source>
        <dbReference type="Proteomes" id="UP000808337"/>
    </source>
</evidence>
<gene>
    <name evidence="1" type="ORF">IPP15_14795</name>
</gene>
<reference evidence="1 2" key="1">
    <citation type="submission" date="2020-10" db="EMBL/GenBank/DDBJ databases">
        <title>Connecting structure to function with the recovery of over 1000 high-quality activated sludge metagenome-assembled genomes encoding full-length rRNA genes using long-read sequencing.</title>
        <authorList>
            <person name="Singleton C.M."/>
            <person name="Petriglieri F."/>
            <person name="Kristensen J.M."/>
            <person name="Kirkegaard R.H."/>
            <person name="Michaelsen T.Y."/>
            <person name="Andersen M.H."/>
            <person name="Karst S.M."/>
            <person name="Dueholm M.S."/>
            <person name="Nielsen P.H."/>
            <person name="Albertsen M."/>
        </authorList>
    </citation>
    <scope>NUCLEOTIDE SEQUENCE [LARGE SCALE GENOMIC DNA]</scope>
    <source>
        <strain evidence="1">Ribe_18-Q3-R11-54_MAXAC.273</strain>
    </source>
</reference>
<dbReference type="EMBL" id="JADKGY010000022">
    <property type="protein sequence ID" value="MBK9983624.1"/>
    <property type="molecule type" value="Genomic_DNA"/>
</dbReference>
<dbReference type="Proteomes" id="UP000808337">
    <property type="component" value="Unassembled WGS sequence"/>
</dbReference>
<organism evidence="1 2">
    <name type="scientific">Candidatus Opimibacter skivensis</name>
    <dbReference type="NCBI Taxonomy" id="2982028"/>
    <lineage>
        <taxon>Bacteria</taxon>
        <taxon>Pseudomonadati</taxon>
        <taxon>Bacteroidota</taxon>
        <taxon>Saprospiria</taxon>
        <taxon>Saprospirales</taxon>
        <taxon>Saprospiraceae</taxon>
        <taxon>Candidatus Opimibacter</taxon>
    </lineage>
</organism>
<sequence length="121" mass="13970">MKSIIIIQYRIVIFSLFYFLINFELAAQIIANGDFENSSTCTANSCDDFEISCIDGWWYYDTPGTTDFAWFRYDCAPDLNNMTDCGLGERGLWLQNINSGDPNFPDNPQRYATTNPFYHNN</sequence>
<evidence type="ECO:0000313" key="1">
    <source>
        <dbReference type="EMBL" id="MBK9983624.1"/>
    </source>
</evidence>
<proteinExistence type="predicted"/>
<accession>A0A9D7SWT9</accession>
<protein>
    <submittedName>
        <fullName evidence="1">Uncharacterized protein</fullName>
    </submittedName>
</protein>
<dbReference type="AlphaFoldDB" id="A0A9D7SWT9"/>
<comment type="caution">
    <text evidence="1">The sequence shown here is derived from an EMBL/GenBank/DDBJ whole genome shotgun (WGS) entry which is preliminary data.</text>
</comment>